<dbReference type="AlphaFoldDB" id="A0A8B4QBQ9"/>
<feature type="domain" description="DHHA1" evidence="7">
    <location>
        <begin position="347"/>
        <end position="438"/>
    </location>
</feature>
<evidence type="ECO:0000313" key="11">
    <source>
        <dbReference type="EMBL" id="TDR44258.1"/>
    </source>
</evidence>
<comment type="similarity">
    <text evidence="1">Belongs to the RecJ family.</text>
</comment>
<organism evidence="10 12">
    <name type="scientific">Kurthia zopfii</name>
    <dbReference type="NCBI Taxonomy" id="1650"/>
    <lineage>
        <taxon>Bacteria</taxon>
        <taxon>Bacillati</taxon>
        <taxon>Bacillota</taxon>
        <taxon>Bacilli</taxon>
        <taxon>Bacillales</taxon>
        <taxon>Caryophanaceae</taxon>
        <taxon>Kurthia</taxon>
    </lineage>
</organism>
<keyword evidence="5 10" id="KW-0269">Exonuclease</keyword>
<dbReference type="InterPro" id="IPR038763">
    <property type="entry name" value="DHH_sf"/>
</dbReference>
<feature type="domain" description="RecJ OB" evidence="9">
    <location>
        <begin position="456"/>
        <end position="562"/>
    </location>
</feature>
<proteinExistence type="inferred from homology"/>
<gene>
    <name evidence="10" type="primary">recJ</name>
    <name evidence="11" type="ORF">DFR61_10195</name>
    <name evidence="10" type="ORF">NCTC10597_01849</name>
</gene>
<name>A0A8B4QBQ9_9BACL</name>
<feature type="domain" description="DDH" evidence="6">
    <location>
        <begin position="83"/>
        <end position="227"/>
    </location>
</feature>
<dbReference type="InterPro" id="IPR004610">
    <property type="entry name" value="RecJ"/>
</dbReference>
<dbReference type="PANTHER" id="PTHR30255:SF2">
    <property type="entry name" value="SINGLE-STRANDED-DNA-SPECIFIC EXONUCLEASE RECJ"/>
    <property type="match status" value="1"/>
</dbReference>
<evidence type="ECO:0000259" key="7">
    <source>
        <dbReference type="Pfam" id="PF02272"/>
    </source>
</evidence>
<dbReference type="Pfam" id="PF01368">
    <property type="entry name" value="DHH"/>
    <property type="match status" value="1"/>
</dbReference>
<evidence type="ECO:0000259" key="8">
    <source>
        <dbReference type="Pfam" id="PF10141"/>
    </source>
</evidence>
<evidence type="ECO:0000313" key="10">
    <source>
        <dbReference type="EMBL" id="STX10136.1"/>
    </source>
</evidence>
<dbReference type="InterPro" id="IPR003156">
    <property type="entry name" value="DHHA1_dom"/>
</dbReference>
<dbReference type="InterPro" id="IPR018779">
    <property type="entry name" value="RecJ_C"/>
</dbReference>
<dbReference type="Proteomes" id="UP000254330">
    <property type="component" value="Unassembled WGS sequence"/>
</dbReference>
<dbReference type="InterPro" id="IPR041122">
    <property type="entry name" value="RecJ_OB"/>
</dbReference>
<dbReference type="SUPFAM" id="SSF64182">
    <property type="entry name" value="DHH phosphoesterases"/>
    <property type="match status" value="1"/>
</dbReference>
<keyword evidence="3" id="KW-0540">Nuclease</keyword>
<protein>
    <recommendedName>
        <fullName evidence="2">Single-stranded-DNA-specific exonuclease RecJ</fullName>
    </recommendedName>
</protein>
<dbReference type="Proteomes" id="UP000294641">
    <property type="component" value="Unassembled WGS sequence"/>
</dbReference>
<dbReference type="Pfam" id="PF17768">
    <property type="entry name" value="RecJ_OB"/>
    <property type="match status" value="1"/>
</dbReference>
<sequence length="782" mass="88018">MRKMTEKRWIIENPDESKVNQLMDELNINTISAKILVARGFSEVEEARAFLQVDETSVHDPFLLNGMSEAVERINNAIEQNEQILIYGDYDADGITSTSVLKHALLELGANVDHCIPNRFIDGYGPSERLFRKAAEDGVKLIITVDNGIAGNEPIAIAKELGVDVIVTDHHEPAKELPNADVIIHPRIPEGQYPFGELAGVGVAFKLAHALLGRFPEHLVEFVAIGTIADLVPLLDENRYLVKLGLEKLQTTQHVSLNALAKVSNVPLNEITEETIGFSFGPRLNAIGRLGEAAPAVDFMLSQDQAEAAHMAQQLDDKNKERKDIVSTMTKEAIELVENMEEISQAQVLVVAEEGWNPGVVGIVASRLVEKYYKPTIVLGIDVEKGIAKGSARSIEGFNMYGELDQNRDVLIAFGGHPMAAGMTLAMEDVDELRERLHAQSLVSLSPEDLIPILKIDVPVSIDEIDVDAIQATRNLAPYGTSFAKPLYGIQETEIKSMRKIGANEDHIKMDLGENGQSLAAVGFHKGYLKDELTTGVKVSFAGDLQINEWNGKKLPQLMISDVHTDEWQLFDLRGGSNKVSKWLQTIPIEETTFIAFKKDTVEYFKTLIPKEITLYNEETEQTYSKFLVLLDLPTHQEQLANLLRTVEPVRIYAHFYVANPHLFEGMPTREQFIWYYSFLKQRKQFNVRQNLNDLAKHKGWSRAMLIFMTQVFFELKFVTIDDGLAKIVDNPDKRAIESALIYKERTEQVALEEKLLYAQYKDLRNWFEQCFTKQPLSEEEN</sequence>
<dbReference type="EMBL" id="SNZG01000001">
    <property type="protein sequence ID" value="TDR44258.1"/>
    <property type="molecule type" value="Genomic_DNA"/>
</dbReference>
<evidence type="ECO:0000256" key="1">
    <source>
        <dbReference type="ARBA" id="ARBA00005915"/>
    </source>
</evidence>
<dbReference type="GO" id="GO:0003676">
    <property type="term" value="F:nucleic acid binding"/>
    <property type="evidence" value="ECO:0007669"/>
    <property type="project" value="InterPro"/>
</dbReference>
<feature type="domain" description="Single-stranded-DNA-specific exonuclease RecJ C-terminal" evidence="8">
    <location>
        <begin position="569"/>
        <end position="768"/>
    </location>
</feature>
<dbReference type="Pfam" id="PF10141">
    <property type="entry name" value="ssDNA-exonuc_C"/>
    <property type="match status" value="1"/>
</dbReference>
<dbReference type="InterPro" id="IPR001667">
    <property type="entry name" value="DDH_dom"/>
</dbReference>
<evidence type="ECO:0000313" key="12">
    <source>
        <dbReference type="Proteomes" id="UP000254330"/>
    </source>
</evidence>
<dbReference type="PANTHER" id="PTHR30255">
    <property type="entry name" value="SINGLE-STRANDED-DNA-SPECIFIC EXONUCLEASE RECJ"/>
    <property type="match status" value="1"/>
</dbReference>
<evidence type="ECO:0000256" key="4">
    <source>
        <dbReference type="ARBA" id="ARBA00022801"/>
    </source>
</evidence>
<evidence type="ECO:0000259" key="9">
    <source>
        <dbReference type="Pfam" id="PF17768"/>
    </source>
</evidence>
<reference evidence="10 12" key="1">
    <citation type="submission" date="2018-06" db="EMBL/GenBank/DDBJ databases">
        <authorList>
            <consortium name="Pathogen Informatics"/>
            <person name="Doyle S."/>
        </authorList>
    </citation>
    <scope>NUCLEOTIDE SEQUENCE [LARGE SCALE GENOMIC DNA]</scope>
    <source>
        <strain evidence="10 12">NCTC10597</strain>
    </source>
</reference>
<dbReference type="Gene3D" id="3.10.310.30">
    <property type="match status" value="1"/>
</dbReference>
<keyword evidence="4 10" id="KW-0378">Hydrolase</keyword>
<dbReference type="Gene3D" id="3.90.1640.30">
    <property type="match status" value="1"/>
</dbReference>
<evidence type="ECO:0000313" key="13">
    <source>
        <dbReference type="Proteomes" id="UP000294641"/>
    </source>
</evidence>
<evidence type="ECO:0000259" key="6">
    <source>
        <dbReference type="Pfam" id="PF01368"/>
    </source>
</evidence>
<dbReference type="InterPro" id="IPR051673">
    <property type="entry name" value="SSDNA_exonuclease_RecJ"/>
</dbReference>
<dbReference type="GO" id="GO:0006281">
    <property type="term" value="P:DNA repair"/>
    <property type="evidence" value="ECO:0007669"/>
    <property type="project" value="InterPro"/>
</dbReference>
<dbReference type="Pfam" id="PF02272">
    <property type="entry name" value="DHHA1"/>
    <property type="match status" value="1"/>
</dbReference>
<reference evidence="11 13" key="2">
    <citation type="submission" date="2019-03" db="EMBL/GenBank/DDBJ databases">
        <title>Genomic Encyclopedia of Type Strains, Phase IV (KMG-IV): sequencing the most valuable type-strain genomes for metagenomic binning, comparative biology and taxonomic classification.</title>
        <authorList>
            <person name="Goeker M."/>
        </authorList>
    </citation>
    <scope>NUCLEOTIDE SEQUENCE [LARGE SCALE GENOMIC DNA]</scope>
    <source>
        <strain evidence="11 13">DSM 20580</strain>
    </source>
</reference>
<evidence type="ECO:0000256" key="5">
    <source>
        <dbReference type="ARBA" id="ARBA00022839"/>
    </source>
</evidence>
<dbReference type="NCBIfam" id="TIGR00644">
    <property type="entry name" value="recJ"/>
    <property type="match status" value="1"/>
</dbReference>
<accession>A0A8B4QBQ9</accession>
<evidence type="ECO:0000256" key="3">
    <source>
        <dbReference type="ARBA" id="ARBA00022722"/>
    </source>
</evidence>
<dbReference type="GO" id="GO:0008409">
    <property type="term" value="F:5'-3' exonuclease activity"/>
    <property type="evidence" value="ECO:0007669"/>
    <property type="project" value="InterPro"/>
</dbReference>
<comment type="caution">
    <text evidence="10">The sequence shown here is derived from an EMBL/GenBank/DDBJ whole genome shotgun (WGS) entry which is preliminary data.</text>
</comment>
<dbReference type="GO" id="GO:0006310">
    <property type="term" value="P:DNA recombination"/>
    <property type="evidence" value="ECO:0007669"/>
    <property type="project" value="InterPro"/>
</dbReference>
<dbReference type="EMBL" id="UGNP01000001">
    <property type="protein sequence ID" value="STX10136.1"/>
    <property type="molecule type" value="Genomic_DNA"/>
</dbReference>
<keyword evidence="13" id="KW-1185">Reference proteome</keyword>
<evidence type="ECO:0000256" key="2">
    <source>
        <dbReference type="ARBA" id="ARBA00019841"/>
    </source>
</evidence>